<dbReference type="PANTHER" id="PTHR12265:SF30">
    <property type="entry name" value="TRANSMEMBRANE PROTEIN 53"/>
    <property type="match status" value="1"/>
</dbReference>
<dbReference type="Pfam" id="PF05705">
    <property type="entry name" value="DUF829"/>
    <property type="match status" value="1"/>
</dbReference>
<dbReference type="SUPFAM" id="SSF53474">
    <property type="entry name" value="alpha/beta-Hydrolases"/>
    <property type="match status" value="1"/>
</dbReference>
<comment type="similarity">
    <text evidence="1">Belongs to the TMEM53 family.</text>
</comment>
<keyword evidence="8" id="KW-1185">Reference proteome</keyword>
<proteinExistence type="inferred from homology"/>
<evidence type="ECO:0000313" key="7">
    <source>
        <dbReference type="EMBL" id="KXT14024.1"/>
    </source>
</evidence>
<dbReference type="AlphaFoldDB" id="A0A139IH27"/>
<dbReference type="PANTHER" id="PTHR12265">
    <property type="entry name" value="TRANSMEMBRANE PROTEIN 53"/>
    <property type="match status" value="1"/>
</dbReference>
<evidence type="ECO:0000256" key="6">
    <source>
        <dbReference type="ARBA" id="ARBA00034303"/>
    </source>
</evidence>
<dbReference type="Gene3D" id="3.40.50.1820">
    <property type="entry name" value="alpha/beta hydrolase"/>
    <property type="match status" value="1"/>
</dbReference>
<evidence type="ECO:0000313" key="8">
    <source>
        <dbReference type="Proteomes" id="UP000073492"/>
    </source>
</evidence>
<dbReference type="InterPro" id="IPR029058">
    <property type="entry name" value="AB_hydrolase_fold"/>
</dbReference>
<evidence type="ECO:0000256" key="3">
    <source>
        <dbReference type="ARBA" id="ARBA00022989"/>
    </source>
</evidence>
<evidence type="ECO:0000256" key="2">
    <source>
        <dbReference type="ARBA" id="ARBA00022692"/>
    </source>
</evidence>
<organism evidence="7 8">
    <name type="scientific">Pseudocercospora musae</name>
    <dbReference type="NCBI Taxonomy" id="113226"/>
    <lineage>
        <taxon>Eukaryota</taxon>
        <taxon>Fungi</taxon>
        <taxon>Dikarya</taxon>
        <taxon>Ascomycota</taxon>
        <taxon>Pezizomycotina</taxon>
        <taxon>Dothideomycetes</taxon>
        <taxon>Dothideomycetidae</taxon>
        <taxon>Mycosphaerellales</taxon>
        <taxon>Mycosphaerellaceae</taxon>
        <taxon>Pseudocercospora</taxon>
    </lineage>
</organism>
<keyword evidence="4" id="KW-0472">Membrane</keyword>
<dbReference type="OrthoDB" id="77878at2759"/>
<evidence type="ECO:0000256" key="4">
    <source>
        <dbReference type="ARBA" id="ARBA00023136"/>
    </source>
</evidence>
<dbReference type="InterPro" id="IPR008547">
    <property type="entry name" value="DUF829_TMEM53"/>
</dbReference>
<keyword evidence="2" id="KW-0812">Transmembrane</keyword>
<evidence type="ECO:0000256" key="5">
    <source>
        <dbReference type="ARBA" id="ARBA00023242"/>
    </source>
</evidence>
<keyword evidence="5" id="KW-0539">Nucleus</keyword>
<comment type="subcellular location">
    <subcellularLocation>
        <location evidence="6">Nucleus outer membrane</location>
        <topology evidence="6">Single-pass membrane protein</topology>
    </subcellularLocation>
</comment>
<dbReference type="GO" id="GO:0005640">
    <property type="term" value="C:nuclear outer membrane"/>
    <property type="evidence" value="ECO:0007669"/>
    <property type="project" value="UniProtKB-SubCell"/>
</dbReference>
<protein>
    <submittedName>
        <fullName evidence="7">Uncharacterized protein</fullName>
    </submittedName>
</protein>
<gene>
    <name evidence="7" type="ORF">AC579_10039</name>
</gene>
<name>A0A139IH27_9PEZI</name>
<reference evidence="7 8" key="1">
    <citation type="submission" date="2015-07" db="EMBL/GenBank/DDBJ databases">
        <title>Comparative genomics of the Sigatoka disease complex on banana suggests a link between parallel evolutionary changes in Pseudocercospora fijiensis and Pseudocercospora eumusae and increased virulence on the banana host.</title>
        <authorList>
            <person name="Chang T.-C."/>
            <person name="Salvucci A."/>
            <person name="Crous P.W."/>
            <person name="Stergiopoulos I."/>
        </authorList>
    </citation>
    <scope>NUCLEOTIDE SEQUENCE [LARGE SCALE GENOMIC DNA]</scope>
    <source>
        <strain evidence="7 8">CBS 116634</strain>
    </source>
</reference>
<accession>A0A139IH27</accession>
<dbReference type="Proteomes" id="UP000073492">
    <property type="component" value="Unassembled WGS sequence"/>
</dbReference>
<sequence>MPKPSGIEGFRSLSNSISVYRPAGATATGRTPTVIVICSWMAAAPKHIAKYTAEYQKLFPFATILLIQSSMIDMTASDATMVKRLEMARHVIEFDAFDAKGDKSGNIFLHAFSNGGGTVATHLALSLWNSRDKKPTRIWNKIIFECLPGRPRAEQGVAAISYSLPSNWLIRIIGRFLIRVYIYSGLFLCWLLRREDMLTRERRRLNATHLNTSSQTTTRTSGLFRGRSLDDRALWDLAVPRLYIYSKADAIVSAIDCHEHALEAREIGFKEVHEEVFEKAPHCGLPREDPERYWGIISGWMSGCSP</sequence>
<comment type="caution">
    <text evidence="7">The sequence shown here is derived from an EMBL/GenBank/DDBJ whole genome shotgun (WGS) entry which is preliminary data.</text>
</comment>
<dbReference type="EMBL" id="LFZO01000096">
    <property type="protein sequence ID" value="KXT14024.1"/>
    <property type="molecule type" value="Genomic_DNA"/>
</dbReference>
<evidence type="ECO:0000256" key="1">
    <source>
        <dbReference type="ARBA" id="ARBA00007387"/>
    </source>
</evidence>
<keyword evidence="3" id="KW-1133">Transmembrane helix</keyword>